<evidence type="ECO:0000313" key="3">
    <source>
        <dbReference type="EMBL" id="KRU11581.1"/>
    </source>
</evidence>
<dbReference type="EMBL" id="CP009268">
    <property type="protein sequence ID" value="AJA52409.1"/>
    <property type="molecule type" value="Genomic_DNA"/>
</dbReference>
<dbReference type="Gene3D" id="1.10.10.10">
    <property type="entry name" value="Winged helix-like DNA-binding domain superfamily/Winged helix DNA-binding domain"/>
    <property type="match status" value="1"/>
</dbReference>
<feature type="domain" description="RNA polymerase sigma-70 region 4" evidence="1">
    <location>
        <begin position="128"/>
        <end position="175"/>
    </location>
</feature>
<dbReference type="Proteomes" id="UP000030905">
    <property type="component" value="Chromosome"/>
</dbReference>
<dbReference type="GO" id="GO:0006352">
    <property type="term" value="P:DNA-templated transcription initiation"/>
    <property type="evidence" value="ECO:0007669"/>
    <property type="project" value="InterPro"/>
</dbReference>
<dbReference type="GO" id="GO:0003700">
    <property type="term" value="F:DNA-binding transcription factor activity"/>
    <property type="evidence" value="ECO:0007669"/>
    <property type="project" value="InterPro"/>
</dbReference>
<dbReference type="RefSeq" id="WP_003441394.1">
    <property type="nucleotide sequence ID" value="NZ_ANZB01000002.1"/>
</dbReference>
<reference evidence="3 4" key="3">
    <citation type="journal article" name="Genome Announc.">
        <title>Improved Draft Genome Sequence of Clostridium pasteurianum Strain ATCC 6013 (DSM 525) Using a Hybrid Next-Generation Sequencing Approach.</title>
        <authorList>
            <person name="Pyne M.E."/>
            <person name="Utturkar S."/>
            <person name="Brown S.D."/>
            <person name="Moo-Young M."/>
            <person name="Chung D.A."/>
            <person name="Chou C.P."/>
        </authorList>
    </citation>
    <scope>NUCLEOTIDE SEQUENCE [LARGE SCALE GENOMIC DNA]</scope>
    <source>
        <strain evidence="3 4">ATCC 6013</strain>
    </source>
</reference>
<dbReference type="EMBL" id="JPGY02000001">
    <property type="protein sequence ID" value="KRU11581.1"/>
    <property type="molecule type" value="Genomic_DNA"/>
</dbReference>
<dbReference type="InterPro" id="IPR036388">
    <property type="entry name" value="WH-like_DNA-bd_sf"/>
</dbReference>
<name>A0A0H3J3C1_CLOPA</name>
<reference evidence="2 5" key="1">
    <citation type="journal article" date="2015" name="Genome Announc.">
        <title>Complete Genome Sequence of the Nitrogen-Fixing and Solvent-Producing Clostridium pasteurianum DSM 525.</title>
        <authorList>
            <person name="Poehlein A."/>
            <person name="Grosse-Honebrink A."/>
            <person name="Zhang Y."/>
            <person name="Minton N.P."/>
            <person name="Daniel R."/>
        </authorList>
    </citation>
    <scope>NUCLEOTIDE SEQUENCE [LARGE SCALE GENOMIC DNA]</scope>
    <source>
        <strain evidence="2">DSM 525</strain>
        <strain evidence="5">DSM 525 / ATCC 6013</strain>
    </source>
</reference>
<proteinExistence type="predicted"/>
<organism evidence="2 5">
    <name type="scientific">Clostridium pasteurianum DSM 525 = ATCC 6013</name>
    <dbReference type="NCBI Taxonomy" id="1262449"/>
    <lineage>
        <taxon>Bacteria</taxon>
        <taxon>Bacillati</taxon>
        <taxon>Bacillota</taxon>
        <taxon>Clostridia</taxon>
        <taxon>Eubacteriales</taxon>
        <taxon>Clostridiaceae</taxon>
        <taxon>Clostridium</taxon>
    </lineage>
</organism>
<dbReference type="KEGG" id="cpat:CLPA_c23510"/>
<evidence type="ECO:0000313" key="2">
    <source>
        <dbReference type="EMBL" id="AJA52409.1"/>
    </source>
</evidence>
<protein>
    <submittedName>
        <fullName evidence="2">RNA polymerase sigma factor, sigma-70 family protein</fullName>
    </submittedName>
    <submittedName>
        <fullName evidence="3">Sigma-70 region 4 domain protein</fullName>
    </submittedName>
</protein>
<gene>
    <name evidence="2" type="ORF">CLPA_c23510</name>
    <name evidence="3" type="ORF">CP6013_00828</name>
</gene>
<dbReference type="InterPro" id="IPR013324">
    <property type="entry name" value="RNA_pol_sigma_r3/r4-like"/>
</dbReference>
<accession>A0A0H3J3C1</accession>
<dbReference type="SUPFAM" id="SSF88659">
    <property type="entry name" value="Sigma3 and sigma4 domains of RNA polymerase sigma factors"/>
    <property type="match status" value="1"/>
</dbReference>
<keyword evidence="5" id="KW-1185">Reference proteome</keyword>
<evidence type="ECO:0000313" key="4">
    <source>
        <dbReference type="Proteomes" id="UP000028042"/>
    </source>
</evidence>
<evidence type="ECO:0000313" key="5">
    <source>
        <dbReference type="Proteomes" id="UP000030905"/>
    </source>
</evidence>
<dbReference type="AlphaFoldDB" id="A0A0H3J3C1"/>
<dbReference type="KEGG" id="cpae:CPAST_c23510"/>
<evidence type="ECO:0000259" key="1">
    <source>
        <dbReference type="Pfam" id="PF04545"/>
    </source>
</evidence>
<dbReference type="GeneID" id="93074495"/>
<dbReference type="eggNOG" id="COG1595">
    <property type="taxonomic scope" value="Bacteria"/>
</dbReference>
<dbReference type="Pfam" id="PF04545">
    <property type="entry name" value="Sigma70_r4"/>
    <property type="match status" value="1"/>
</dbReference>
<dbReference type="PATRIC" id="fig|1262449.3.peg.639"/>
<dbReference type="Proteomes" id="UP000028042">
    <property type="component" value="Unassembled WGS sequence"/>
</dbReference>
<reference evidence="3" key="2">
    <citation type="submission" date="2015-10" db="EMBL/GenBank/DDBJ databases">
        <title>Improved Draft Genome Sequence of Clostridium pasteurianum Strain ATCC 6013 (DSM 525) Using a Hybrid Next-Generation Sequencing Approach.</title>
        <authorList>
            <person name="Pyne M.E."/>
            <person name="Utturkar S.M."/>
            <person name="Brown S.D."/>
            <person name="Moo-Young M."/>
            <person name="Chung D.A."/>
            <person name="Chou P.C."/>
        </authorList>
    </citation>
    <scope>NUCLEOTIDE SEQUENCE</scope>
    <source>
        <strain evidence="3">ATCC 6013</strain>
    </source>
</reference>
<sequence>MDKLRCLVGKAKNNNEECMLFIIRKFKPLLKKYSNKLNYDGSDSDLVIALIEIINCIPIYKNSKFNEDKYIVGYINNSIKHKYIQLSKRNENIIKKETELDLNIISNYEAIQDWNLIDTSIFINNLVDKLSSYHKYIIKKIYIYNISEADLAKELNISRQSVNRAKNRALNNLRKIATE</sequence>
<dbReference type="InterPro" id="IPR007630">
    <property type="entry name" value="RNA_pol_sigma70_r4"/>
</dbReference>